<evidence type="ECO:0000313" key="2">
    <source>
        <dbReference type="EMBL" id="ROR54074.1"/>
    </source>
</evidence>
<dbReference type="RefSeq" id="WP_123575295.1">
    <property type="nucleotide sequence ID" value="NZ_RKHG01000001.1"/>
</dbReference>
<proteinExistence type="inferred from homology"/>
<dbReference type="AlphaFoldDB" id="A0A3N1ZT83"/>
<dbReference type="NCBIfam" id="NF005395">
    <property type="entry name" value="PRK06940.1"/>
    <property type="match status" value="1"/>
</dbReference>
<accession>A0A3N1ZT83</accession>
<name>A0A3N1ZT83_9ACTN</name>
<comment type="similarity">
    <text evidence="1">Belongs to the short-chain dehydrogenases/reductases (SDR) family.</text>
</comment>
<gene>
    <name evidence="2" type="ORF">EDD41_1259</name>
</gene>
<protein>
    <submittedName>
        <fullName evidence="2">NAD(P)-dependent dehydrogenase (Short-subunit alcohol dehydrogenase family)</fullName>
    </submittedName>
</protein>
<dbReference type="GO" id="GO:0016616">
    <property type="term" value="F:oxidoreductase activity, acting on the CH-OH group of donors, NAD or NADP as acceptor"/>
    <property type="evidence" value="ECO:0007669"/>
    <property type="project" value="TreeGrafter"/>
</dbReference>
<dbReference type="SUPFAM" id="SSF51735">
    <property type="entry name" value="NAD(P)-binding Rossmann-fold domains"/>
    <property type="match status" value="1"/>
</dbReference>
<dbReference type="PRINTS" id="PR00081">
    <property type="entry name" value="GDHRDH"/>
</dbReference>
<dbReference type="InterPro" id="IPR036291">
    <property type="entry name" value="NAD(P)-bd_dom_sf"/>
</dbReference>
<dbReference type="Pfam" id="PF13561">
    <property type="entry name" value="adh_short_C2"/>
    <property type="match status" value="2"/>
</dbReference>
<sequence>MTDQIAVLIGTGSIGVAIARQCAVGRTLVLADRDQEQLDVRAEELRNEGFTVETHPVDVSNREQVEELATFADGLGTVTRIVHAAGVSPNQAPPQTIVAVDLLGTAFVLDAFGKVIGQGGAGIVIASQAGHMGSFDAEVEAQLAHVPLEDLATIPALTEVADSGAAYILAKRANALRVQAAALSWGDRGARVNCLSPGIISTPLGRHEMNGPQAEAYRVMLDRSPAGRMGTPSEIAGLAAFLLDERGSFITGSDILCDGGVIAAMRAGRIG</sequence>
<dbReference type="CDD" id="cd05233">
    <property type="entry name" value="SDR_c"/>
    <property type="match status" value="1"/>
</dbReference>
<dbReference type="InterPro" id="IPR002347">
    <property type="entry name" value="SDR_fam"/>
</dbReference>
<dbReference type="EMBL" id="RKHG01000001">
    <property type="protein sequence ID" value="ROR54074.1"/>
    <property type="molecule type" value="Genomic_DNA"/>
</dbReference>
<evidence type="ECO:0000256" key="1">
    <source>
        <dbReference type="ARBA" id="ARBA00006484"/>
    </source>
</evidence>
<dbReference type="Proteomes" id="UP000275749">
    <property type="component" value="Unassembled WGS sequence"/>
</dbReference>
<evidence type="ECO:0000313" key="3">
    <source>
        <dbReference type="Proteomes" id="UP000275749"/>
    </source>
</evidence>
<organism evidence="2 3">
    <name type="scientific">Luteococcus japonicus</name>
    <dbReference type="NCBI Taxonomy" id="33984"/>
    <lineage>
        <taxon>Bacteria</taxon>
        <taxon>Bacillati</taxon>
        <taxon>Actinomycetota</taxon>
        <taxon>Actinomycetes</taxon>
        <taxon>Propionibacteriales</taxon>
        <taxon>Propionibacteriaceae</taxon>
        <taxon>Luteococcus</taxon>
    </lineage>
</organism>
<comment type="caution">
    <text evidence="2">The sequence shown here is derived from an EMBL/GenBank/DDBJ whole genome shotgun (WGS) entry which is preliminary data.</text>
</comment>
<reference evidence="2 3" key="1">
    <citation type="submission" date="2018-11" db="EMBL/GenBank/DDBJ databases">
        <title>Sequencing the genomes of 1000 actinobacteria strains.</title>
        <authorList>
            <person name="Klenk H.-P."/>
        </authorList>
    </citation>
    <scope>NUCLEOTIDE SEQUENCE [LARGE SCALE GENOMIC DNA]</scope>
    <source>
        <strain evidence="2 3">DSM 10546</strain>
    </source>
</reference>
<dbReference type="PANTHER" id="PTHR42760">
    <property type="entry name" value="SHORT-CHAIN DEHYDROGENASES/REDUCTASES FAMILY MEMBER"/>
    <property type="match status" value="1"/>
</dbReference>
<dbReference type="Gene3D" id="3.40.50.720">
    <property type="entry name" value="NAD(P)-binding Rossmann-like Domain"/>
    <property type="match status" value="1"/>
</dbReference>